<dbReference type="SUPFAM" id="SSF55874">
    <property type="entry name" value="ATPase domain of HSP90 chaperone/DNA topoisomerase II/histidine kinase"/>
    <property type="match status" value="1"/>
</dbReference>
<keyword evidence="4" id="KW-0472">Membrane</keyword>
<dbReference type="PANTHER" id="PTHR43547">
    <property type="entry name" value="TWO-COMPONENT HISTIDINE KINASE"/>
    <property type="match status" value="1"/>
</dbReference>
<dbReference type="Pfam" id="PF02518">
    <property type="entry name" value="HATPase_c"/>
    <property type="match status" value="1"/>
</dbReference>
<evidence type="ECO:0000256" key="4">
    <source>
        <dbReference type="SAM" id="Phobius"/>
    </source>
</evidence>
<dbReference type="InterPro" id="IPR004358">
    <property type="entry name" value="Sig_transdc_His_kin-like_C"/>
</dbReference>
<dbReference type="SMART" id="SM00388">
    <property type="entry name" value="HisKA"/>
    <property type="match status" value="1"/>
</dbReference>
<dbReference type="Gene3D" id="1.10.287.130">
    <property type="match status" value="1"/>
</dbReference>
<dbReference type="InterPro" id="IPR003661">
    <property type="entry name" value="HisK_dim/P_dom"/>
</dbReference>
<dbReference type="OrthoDB" id="1933776at2"/>
<dbReference type="Gene3D" id="3.30.565.10">
    <property type="entry name" value="Histidine kinase-like ATPase, C-terminal domain"/>
    <property type="match status" value="1"/>
</dbReference>
<dbReference type="EC" id="2.7.13.3" evidence="2"/>
<keyword evidence="4" id="KW-0812">Transmembrane</keyword>
<dbReference type="RefSeq" id="WP_088353902.1">
    <property type="nucleotide sequence ID" value="NZ_CP061813.1"/>
</dbReference>
<comment type="catalytic activity">
    <reaction evidence="1">
        <text>ATP + protein L-histidine = ADP + protein N-phospho-L-histidine.</text>
        <dbReference type="EC" id="2.7.13.3"/>
    </reaction>
</comment>
<dbReference type="AlphaFoldDB" id="A0A7L8AEB1"/>
<evidence type="ECO:0000313" key="6">
    <source>
        <dbReference type="EMBL" id="QOD60267.1"/>
    </source>
</evidence>
<dbReference type="InterPro" id="IPR036097">
    <property type="entry name" value="HisK_dim/P_sf"/>
</dbReference>
<dbReference type="PANTHER" id="PTHR43547:SF2">
    <property type="entry name" value="HYBRID SIGNAL TRANSDUCTION HISTIDINE KINASE C"/>
    <property type="match status" value="1"/>
</dbReference>
<keyword evidence="6" id="KW-0418">Kinase</keyword>
<keyword evidence="4" id="KW-1133">Transmembrane helix</keyword>
<dbReference type="Pfam" id="PF00512">
    <property type="entry name" value="HisKA"/>
    <property type="match status" value="1"/>
</dbReference>
<keyword evidence="3" id="KW-0597">Phosphoprotein</keyword>
<gene>
    <name evidence="6" type="ORF">H9I45_13080</name>
</gene>
<name>A0A7L8AEB1_9FLAO</name>
<dbReference type="CDD" id="cd00075">
    <property type="entry name" value="HATPase"/>
    <property type="match status" value="1"/>
</dbReference>
<evidence type="ECO:0000259" key="5">
    <source>
        <dbReference type="PROSITE" id="PS50109"/>
    </source>
</evidence>
<evidence type="ECO:0000313" key="7">
    <source>
        <dbReference type="Proteomes" id="UP000516764"/>
    </source>
</evidence>
<keyword evidence="6" id="KW-0808">Transferase</keyword>
<dbReference type="CDD" id="cd00082">
    <property type="entry name" value="HisKA"/>
    <property type="match status" value="1"/>
</dbReference>
<dbReference type="SMART" id="SM00387">
    <property type="entry name" value="HATPase_c"/>
    <property type="match status" value="1"/>
</dbReference>
<proteinExistence type="predicted"/>
<feature type="transmembrane region" description="Helical" evidence="4">
    <location>
        <begin position="279"/>
        <end position="300"/>
    </location>
</feature>
<dbReference type="SUPFAM" id="SSF47384">
    <property type="entry name" value="Homodimeric domain of signal transducing histidine kinase"/>
    <property type="match status" value="1"/>
</dbReference>
<protein>
    <recommendedName>
        <fullName evidence="2">histidine kinase</fullName>
        <ecNumber evidence="2">2.7.13.3</ecNumber>
    </recommendedName>
</protein>
<accession>A0A7L8AEB1</accession>
<dbReference type="GO" id="GO:0000155">
    <property type="term" value="F:phosphorelay sensor kinase activity"/>
    <property type="evidence" value="ECO:0007669"/>
    <property type="project" value="InterPro"/>
</dbReference>
<feature type="transmembrane region" description="Helical" evidence="4">
    <location>
        <begin position="6"/>
        <end position="27"/>
    </location>
</feature>
<reference evidence="6 7" key="1">
    <citation type="journal article" date="2016" name="Int. J. Syst. Evol. Microbiol.">
        <title>Polaribacter haliotis sp. nov., isolated from the gut of abalone Haliotis discus hannai.</title>
        <authorList>
            <person name="Kim Y.O."/>
            <person name="Park I.S."/>
            <person name="Park S."/>
            <person name="Nam B.H."/>
            <person name="Park J.M."/>
            <person name="Kim D.G."/>
            <person name="Yoon J.H."/>
        </authorList>
    </citation>
    <scope>NUCLEOTIDE SEQUENCE [LARGE SCALE GENOMIC DNA]</scope>
    <source>
        <strain evidence="6 7">KCTC 52418</strain>
    </source>
</reference>
<dbReference type="PRINTS" id="PR00344">
    <property type="entry name" value="BCTRLSENSOR"/>
</dbReference>
<feature type="domain" description="Histidine kinase" evidence="5">
    <location>
        <begin position="319"/>
        <end position="532"/>
    </location>
</feature>
<dbReference type="Proteomes" id="UP000516764">
    <property type="component" value="Chromosome"/>
</dbReference>
<dbReference type="InterPro" id="IPR003594">
    <property type="entry name" value="HATPase_dom"/>
</dbReference>
<dbReference type="PROSITE" id="PS50109">
    <property type="entry name" value="HIS_KIN"/>
    <property type="match status" value="1"/>
</dbReference>
<sequence>MNTQKYRWILYLIVITIITTIAVQGYWNYKNYEENKRLVTNEIQLSLDNAIEEYYSSLAKNDFLTIIKSNKFEDNSDKSKTLGEVLKKIKKTASKNEKPRVTINNLKITSDENLSKEKRDSMMNSMKKFMTEFNSKSDSLHQIKTDSVKFITQFTDDKNGITLHKDGSTTDVKYFRGKKAADSLKILTSLEPIFISFLDQSVEYSKIDSLIENQLKQKQIDIKTSFHHLKKDTLFHQTKDSLLTSEKFYVSSKSTYVRKGESFQLFYNNPNYEALKRSFFGIFLSLLLSLAVIASLFYLLKIINQQKELASIKNDLISNITHEFKTPIATVSTAIEAIENFNVLEDKEKTKKYLAMSTVQLKKLHQMVEKLLETATLDSEQLLLKKETIDITEIIEKLVIKHQLLSTSKTISFSTNLQPVYANVDVFHFENAVSNLIDNAVKYGGDEIEVTINSILNTTEISIADNGNGIEKNQQEKIFDKFYRVPKGNTHNVKGFGIGLYYCKKIIEKHEGNLHLNTTKNNTIFKINLPNE</sequence>
<organism evidence="6 7">
    <name type="scientific">Polaribacter haliotis</name>
    <dbReference type="NCBI Taxonomy" id="1888915"/>
    <lineage>
        <taxon>Bacteria</taxon>
        <taxon>Pseudomonadati</taxon>
        <taxon>Bacteroidota</taxon>
        <taxon>Flavobacteriia</taxon>
        <taxon>Flavobacteriales</taxon>
        <taxon>Flavobacteriaceae</taxon>
    </lineage>
</organism>
<evidence type="ECO:0000256" key="1">
    <source>
        <dbReference type="ARBA" id="ARBA00000085"/>
    </source>
</evidence>
<evidence type="ECO:0000256" key="3">
    <source>
        <dbReference type="ARBA" id="ARBA00022553"/>
    </source>
</evidence>
<dbReference type="KEGG" id="phal:H9I45_13080"/>
<evidence type="ECO:0000256" key="2">
    <source>
        <dbReference type="ARBA" id="ARBA00012438"/>
    </source>
</evidence>
<keyword evidence="7" id="KW-1185">Reference proteome</keyword>
<dbReference type="EMBL" id="CP061813">
    <property type="protein sequence ID" value="QOD60267.1"/>
    <property type="molecule type" value="Genomic_DNA"/>
</dbReference>
<dbReference type="InterPro" id="IPR005467">
    <property type="entry name" value="His_kinase_dom"/>
</dbReference>
<dbReference type="InterPro" id="IPR036890">
    <property type="entry name" value="HATPase_C_sf"/>
</dbReference>